<dbReference type="Pfam" id="PF01757">
    <property type="entry name" value="Acyl_transf_3"/>
    <property type="match status" value="1"/>
</dbReference>
<gene>
    <name evidence="3" type="ORF">HXO56_03440</name>
</gene>
<evidence type="ECO:0000313" key="3">
    <source>
        <dbReference type="EMBL" id="MBF1649144.1"/>
    </source>
</evidence>
<dbReference type="RefSeq" id="WP_004005135.1">
    <property type="nucleotide sequence ID" value="NZ_CP054018.1"/>
</dbReference>
<protein>
    <submittedName>
        <fullName evidence="3">Acyltransferase</fullName>
    </submittedName>
</protein>
<dbReference type="PANTHER" id="PTHR23028:SF53">
    <property type="entry name" value="ACYL_TRANSF_3 DOMAIN-CONTAINING PROTEIN"/>
    <property type="match status" value="1"/>
</dbReference>
<feature type="domain" description="SGNH" evidence="2">
    <location>
        <begin position="491"/>
        <end position="704"/>
    </location>
</feature>
<dbReference type="Pfam" id="PF19040">
    <property type="entry name" value="SGNH"/>
    <property type="match status" value="1"/>
</dbReference>
<dbReference type="InterPro" id="IPR050879">
    <property type="entry name" value="Acyltransferase_3"/>
</dbReference>
<name>A0A7D4GV25_9MICC</name>
<proteinExistence type="predicted"/>
<dbReference type="InterPro" id="IPR002656">
    <property type="entry name" value="Acyl_transf_3_dom"/>
</dbReference>
<dbReference type="GO" id="GO:0009103">
    <property type="term" value="P:lipopolysaccharide biosynthetic process"/>
    <property type="evidence" value="ECO:0007669"/>
    <property type="project" value="TreeGrafter"/>
</dbReference>
<evidence type="ECO:0000313" key="4">
    <source>
        <dbReference type="Proteomes" id="UP000769484"/>
    </source>
</evidence>
<dbReference type="EMBL" id="JABZXJ010000009">
    <property type="protein sequence ID" value="MBF1649144.1"/>
    <property type="molecule type" value="Genomic_DNA"/>
</dbReference>
<evidence type="ECO:0000259" key="1">
    <source>
        <dbReference type="Pfam" id="PF01757"/>
    </source>
</evidence>
<reference evidence="3" key="1">
    <citation type="submission" date="2020-04" db="EMBL/GenBank/DDBJ databases">
        <title>Deep metagenomics examines the oral microbiome during advanced dental caries in children, revealing novel taxa and co-occurrences with host molecules.</title>
        <authorList>
            <person name="Baker J.L."/>
            <person name="Morton J.T."/>
            <person name="Dinis M."/>
            <person name="Alvarez R."/>
            <person name="Tran N.C."/>
            <person name="Knight R."/>
            <person name="Edlund A."/>
        </authorList>
    </citation>
    <scope>NUCLEOTIDE SEQUENCE</scope>
    <source>
        <strain evidence="3">JCVI_47_bin.4</strain>
    </source>
</reference>
<accession>A0A7D4GV25</accession>
<dbReference type="GO" id="GO:0016020">
    <property type="term" value="C:membrane"/>
    <property type="evidence" value="ECO:0007669"/>
    <property type="project" value="TreeGrafter"/>
</dbReference>
<feature type="domain" description="Acyltransferase 3" evidence="1">
    <location>
        <begin position="32"/>
        <end position="363"/>
    </location>
</feature>
<dbReference type="InterPro" id="IPR043968">
    <property type="entry name" value="SGNH"/>
</dbReference>
<keyword evidence="3" id="KW-0808">Transferase</keyword>
<keyword evidence="3" id="KW-0012">Acyltransferase</keyword>
<sequence>MPINPLQGIRVPAAEHTPPYESFLDSRGFRPEIQGLRAFAVLLVVLYHVWIGKVSGGVDVFLFISAFLLSLSFMRKINEGKPLNLLAYWTHVFARLLPAAAVVIVLTLAASLTILPALYWNARAVDAQASLFYYQNWNLANGAVNYFAQGISDKSPFQHFWSLSIQGQIFLLWPILFAVAAFLVHRVRFKPVPAAVTVFGTVFMTSFAFSIWETKQISAYAYFDTRTRLWEFAIGTLLAAMTLKWKPHHVRTRVVMGWVGALGLVTCGAVLPVERTFPGYLALWPVLSGALVMIAGRTDHKFAIDRLLVSTPLQSLGNISYALYLVHWPLLVLYSAAVNKPRVNFLEGTVIIAVSIGLAWVLSTYIEKPLRSRSGVFLDKTVSKLRVTTIFTPTLWVNQLAYILVILLVIGAPVLSVRAWAQQRDITVIQNTEELVKNDEATYPGARAVGTDQMSRVSKPIPQDIPIYGMLADWGEGCPAPFTPVHESLNTSCAVKQNGDDSAPLTIVVGSSHALQMTAAFEPIAQRTGTNQMNLLETGCPYPFAAPEGYLNDRKKRCIAFSQKATEEILRLKPTTVVIIATTTDTSADAETADPNLDETLRVFTDAGIQVIGLRDNPRFAQDMYVCAIRAQGDKSSCSEPIEQKYGDNPAAPIFEKYADRGAYLLDLKDIYCPDGLCRSVIGNVYVYADTNHLTKAFEHTLAETIYERALAAGWKPEGRSGS</sequence>
<dbReference type="Proteomes" id="UP000769484">
    <property type="component" value="Unassembled WGS sequence"/>
</dbReference>
<dbReference type="PANTHER" id="PTHR23028">
    <property type="entry name" value="ACETYLTRANSFERASE"/>
    <property type="match status" value="1"/>
</dbReference>
<comment type="caution">
    <text evidence="3">The sequence shown here is derived from an EMBL/GenBank/DDBJ whole genome shotgun (WGS) entry which is preliminary data.</text>
</comment>
<dbReference type="GO" id="GO:0016747">
    <property type="term" value="F:acyltransferase activity, transferring groups other than amino-acyl groups"/>
    <property type="evidence" value="ECO:0007669"/>
    <property type="project" value="InterPro"/>
</dbReference>
<dbReference type="AlphaFoldDB" id="A0A7D4GV25"/>
<organism evidence="3 4">
    <name type="scientific">Rothia dentocariosa</name>
    <dbReference type="NCBI Taxonomy" id="2047"/>
    <lineage>
        <taxon>Bacteria</taxon>
        <taxon>Bacillati</taxon>
        <taxon>Actinomycetota</taxon>
        <taxon>Actinomycetes</taxon>
        <taxon>Micrococcales</taxon>
        <taxon>Micrococcaceae</taxon>
        <taxon>Rothia</taxon>
    </lineage>
</organism>
<evidence type="ECO:0000259" key="2">
    <source>
        <dbReference type="Pfam" id="PF19040"/>
    </source>
</evidence>